<dbReference type="RefSeq" id="WP_263541716.1">
    <property type="nucleotide sequence ID" value="NZ_JAOVZO020000018.1"/>
</dbReference>
<feature type="signal peptide" evidence="2">
    <location>
        <begin position="1"/>
        <end position="22"/>
    </location>
</feature>
<sequence length="591" mass="62823">MSTARRWLAALAAFVAASGVCAAADLTDAAAAYRRVAETERGAYRAVLADYERATRSRPDDVSLAVARCEFIGLFAASEDADAATTADDERCEADLRERFAQAPEAQVFLNARDWGDDAGARGDALLVQSQSWPPATRCKLLEDVAARHAMDENAERAGELAVEAVRLCGNATRVAQAFRHLVGKGLAQPAAALLAGVPAAKETWQADERVKAALAHPDRELARHEWERHRDAGVEVDATLQARALFRAGDAQGAARVLPAPDATAKTTRTLENLRFDLALATGDVRAAAGQIRFADALTRAGWMTQVERYGRVVAKQPQLALAMPLLPLTGLLMLTVALLLLLPGLLLVPAHYRGLIRRQHGRVAEPLFASVGLTKAWVALGAAVLVPFAVAVVLGVGADGAPTGNGTALRSLLYSTVLQLALFVPWAIGLGRVGWTGTLGLRESARQVVRCWFTLFAVSLAIGVWLVSTGGGADTDQTRAVNQAVGDSLHLYGFGGTVLIVALLAPLAEEFVFRGMLLGGLSRHLSFGASNVLQAGLFAAFHADPPRLPFYFTLGLLAGWLVRRSGGLAPALALHALNNALFVLLQRIF</sequence>
<keyword evidence="2" id="KW-0732">Signal</keyword>
<comment type="caution">
    <text evidence="4">The sequence shown here is derived from an EMBL/GenBank/DDBJ whole genome shotgun (WGS) entry which is preliminary data.</text>
</comment>
<feature type="chain" id="PRO_5040986059" evidence="2">
    <location>
        <begin position="23"/>
        <end position="591"/>
    </location>
</feature>
<keyword evidence="1" id="KW-0812">Transmembrane</keyword>
<feature type="transmembrane region" description="Helical" evidence="1">
    <location>
        <begin position="414"/>
        <end position="432"/>
    </location>
</feature>
<evidence type="ECO:0000313" key="4">
    <source>
        <dbReference type="EMBL" id="MDC8014074.1"/>
    </source>
</evidence>
<evidence type="ECO:0000313" key="5">
    <source>
        <dbReference type="Proteomes" id="UP001139971"/>
    </source>
</evidence>
<keyword evidence="5" id="KW-1185">Reference proteome</keyword>
<keyword evidence="1" id="KW-1133">Transmembrane helix</keyword>
<proteinExistence type="predicted"/>
<feature type="transmembrane region" description="Helical" evidence="1">
    <location>
        <begin position="327"/>
        <end position="349"/>
    </location>
</feature>
<feature type="transmembrane region" description="Helical" evidence="1">
    <location>
        <begin position="493"/>
        <end position="515"/>
    </location>
</feature>
<dbReference type="Proteomes" id="UP001139971">
    <property type="component" value="Unassembled WGS sequence"/>
</dbReference>
<dbReference type="GO" id="GO:0080120">
    <property type="term" value="P:CAAX-box protein maturation"/>
    <property type="evidence" value="ECO:0007669"/>
    <property type="project" value="UniProtKB-ARBA"/>
</dbReference>
<organism evidence="4 5">
    <name type="scientific">Tahibacter soli</name>
    <dbReference type="NCBI Taxonomy" id="2983605"/>
    <lineage>
        <taxon>Bacteria</taxon>
        <taxon>Pseudomonadati</taxon>
        <taxon>Pseudomonadota</taxon>
        <taxon>Gammaproteobacteria</taxon>
        <taxon>Lysobacterales</taxon>
        <taxon>Rhodanobacteraceae</taxon>
        <taxon>Tahibacter</taxon>
    </lineage>
</organism>
<evidence type="ECO:0000259" key="3">
    <source>
        <dbReference type="Pfam" id="PF02517"/>
    </source>
</evidence>
<dbReference type="InterPro" id="IPR003675">
    <property type="entry name" value="Rce1/LyrA-like_dom"/>
</dbReference>
<accession>A0A9X3YLY0</accession>
<evidence type="ECO:0000256" key="1">
    <source>
        <dbReference type="SAM" id="Phobius"/>
    </source>
</evidence>
<reference evidence="4" key="1">
    <citation type="submission" date="2023-02" db="EMBL/GenBank/DDBJ databases">
        <title>Tahibacter soli sp. nov. isolated from soil.</title>
        <authorList>
            <person name="Baek J.H."/>
            <person name="Lee J.K."/>
            <person name="Choi D.G."/>
            <person name="Jeon C.O."/>
        </authorList>
    </citation>
    <scope>NUCLEOTIDE SEQUENCE</scope>
    <source>
        <strain evidence="4">BL</strain>
    </source>
</reference>
<feature type="transmembrane region" description="Helical" evidence="1">
    <location>
        <begin position="453"/>
        <end position="473"/>
    </location>
</feature>
<dbReference type="PANTHER" id="PTHR36435">
    <property type="entry name" value="SLR1288 PROTEIN"/>
    <property type="match status" value="1"/>
</dbReference>
<dbReference type="EMBL" id="JAOVZO020000018">
    <property type="protein sequence ID" value="MDC8014074.1"/>
    <property type="molecule type" value="Genomic_DNA"/>
</dbReference>
<dbReference type="AlphaFoldDB" id="A0A9X3YLY0"/>
<dbReference type="InterPro" id="IPR052710">
    <property type="entry name" value="CAAX_protease"/>
</dbReference>
<dbReference type="GO" id="GO:0004175">
    <property type="term" value="F:endopeptidase activity"/>
    <property type="evidence" value="ECO:0007669"/>
    <property type="project" value="UniProtKB-ARBA"/>
</dbReference>
<name>A0A9X3YLY0_9GAMM</name>
<evidence type="ECO:0000256" key="2">
    <source>
        <dbReference type="SAM" id="SignalP"/>
    </source>
</evidence>
<dbReference type="Pfam" id="PF02517">
    <property type="entry name" value="Rce1-like"/>
    <property type="match status" value="1"/>
</dbReference>
<protein>
    <submittedName>
        <fullName evidence="4">Lysostaphin resistance A-like protein</fullName>
    </submittedName>
</protein>
<gene>
    <name evidence="4" type="ORF">OD750_016135</name>
</gene>
<keyword evidence="1" id="KW-0472">Membrane</keyword>
<dbReference type="PANTHER" id="PTHR36435:SF1">
    <property type="entry name" value="CAAX AMINO TERMINAL PROTEASE FAMILY PROTEIN"/>
    <property type="match status" value="1"/>
</dbReference>
<feature type="domain" description="CAAX prenyl protease 2/Lysostaphin resistance protein A-like" evidence="3">
    <location>
        <begin position="499"/>
        <end position="583"/>
    </location>
</feature>
<feature type="transmembrane region" description="Helical" evidence="1">
    <location>
        <begin position="369"/>
        <end position="394"/>
    </location>
</feature>